<dbReference type="PROSITE" id="PS50937">
    <property type="entry name" value="HTH_MERR_2"/>
    <property type="match status" value="1"/>
</dbReference>
<dbReference type="SMART" id="SM00422">
    <property type="entry name" value="HTH_MERR"/>
    <property type="match status" value="1"/>
</dbReference>
<dbReference type="PATRIC" id="fig|225937.3.peg.2995"/>
<dbReference type="STRING" id="225937.HP15_2969"/>
<dbReference type="GO" id="GO:0003700">
    <property type="term" value="F:DNA-binding transcription factor activity"/>
    <property type="evidence" value="ECO:0007669"/>
    <property type="project" value="InterPro"/>
</dbReference>
<dbReference type="GO" id="GO:0046872">
    <property type="term" value="F:metal ion binding"/>
    <property type="evidence" value="ECO:0007669"/>
    <property type="project" value="InterPro"/>
</dbReference>
<accession>E4PNA0</accession>
<sequence>MIDSKQGFLNQAEIKVKIGELAKTTAIPVETIRYYEKIGLLPEPDRDNSGYRSYRTAHLDRLLFIKRCRNLDMAQEEIRELIRLAEQPEADCSKVDALLAQHLVHVRERLKELASLEQTLVNLQKACADGGTVRECGILGGLSSELESLEAENPDNHVPGTHGPGHS</sequence>
<gene>
    <name evidence="3" type="ordered locus">HP15_2969</name>
</gene>
<dbReference type="Pfam" id="PF13411">
    <property type="entry name" value="MerR_1"/>
    <property type="match status" value="1"/>
</dbReference>
<dbReference type="Gene3D" id="1.10.1660.10">
    <property type="match status" value="1"/>
</dbReference>
<dbReference type="eggNOG" id="COG0789">
    <property type="taxonomic scope" value="Bacteria"/>
</dbReference>
<dbReference type="Proteomes" id="UP000007077">
    <property type="component" value="Chromosome"/>
</dbReference>
<evidence type="ECO:0000313" key="3">
    <source>
        <dbReference type="EMBL" id="ADP98733.1"/>
    </source>
</evidence>
<dbReference type="InterPro" id="IPR011791">
    <property type="entry name" value="CadR-PbrR"/>
</dbReference>
<dbReference type="SUPFAM" id="SSF46955">
    <property type="entry name" value="Putative DNA-binding domain"/>
    <property type="match status" value="1"/>
</dbReference>
<evidence type="ECO:0000256" key="1">
    <source>
        <dbReference type="ARBA" id="ARBA00023125"/>
    </source>
</evidence>
<dbReference type="EMBL" id="CP001978">
    <property type="protein sequence ID" value="ADP98733.1"/>
    <property type="molecule type" value="Genomic_DNA"/>
</dbReference>
<dbReference type="InterPro" id="IPR000551">
    <property type="entry name" value="MerR-type_HTH_dom"/>
</dbReference>
<dbReference type="PRINTS" id="PR00040">
    <property type="entry name" value="HTHMERR"/>
</dbReference>
<dbReference type="PANTHER" id="PTHR30204:SF92">
    <property type="entry name" value="HTH-TYPE TRANSCRIPTIONAL REGULATOR ZNTR"/>
    <property type="match status" value="1"/>
</dbReference>
<dbReference type="NCBIfam" id="TIGR02047">
    <property type="entry name" value="CadR-PbrR"/>
    <property type="match status" value="1"/>
</dbReference>
<protein>
    <submittedName>
        <fullName evidence="3">Transcriptional regulator, MerR family</fullName>
    </submittedName>
</protein>
<proteinExistence type="predicted"/>
<dbReference type="KEGG" id="mad:HP15_2969"/>
<feature type="domain" description="HTH merR-type" evidence="2">
    <location>
        <begin position="15"/>
        <end position="84"/>
    </location>
</feature>
<dbReference type="CDD" id="cd04784">
    <property type="entry name" value="HTH_CadR-PbrR"/>
    <property type="match status" value="1"/>
</dbReference>
<dbReference type="InterPro" id="IPR047057">
    <property type="entry name" value="MerR_fam"/>
</dbReference>
<name>E4PNA0_MARAH</name>
<dbReference type="PANTHER" id="PTHR30204">
    <property type="entry name" value="REDOX-CYCLING DRUG-SENSING TRANSCRIPTIONAL ACTIVATOR SOXR"/>
    <property type="match status" value="1"/>
</dbReference>
<reference evidence="3 4" key="1">
    <citation type="journal article" date="2010" name="Stand. Genomic Sci.">
        <title>Complete genome sequence of Marinobacter adhaerens type strain (HP15), a diatom-interacting marine microorganism.</title>
        <authorList>
            <person name="Gardes A."/>
            <person name="Kaeppel E."/>
            <person name="Shehzad A."/>
            <person name="Seebah S."/>
            <person name="Teeling H."/>
            <person name="Yarza P."/>
            <person name="Glockner F.O."/>
            <person name="Grossart H.P."/>
            <person name="Ullrich M.S."/>
        </authorList>
    </citation>
    <scope>NUCLEOTIDE SEQUENCE [LARGE SCALE GENOMIC DNA]</scope>
    <source>
        <strain evidence="4">DSM 23420 / HP15</strain>
    </source>
</reference>
<evidence type="ECO:0000313" key="4">
    <source>
        <dbReference type="Proteomes" id="UP000007077"/>
    </source>
</evidence>
<evidence type="ECO:0000259" key="2">
    <source>
        <dbReference type="PROSITE" id="PS50937"/>
    </source>
</evidence>
<dbReference type="InterPro" id="IPR009061">
    <property type="entry name" value="DNA-bd_dom_put_sf"/>
</dbReference>
<reference evidence="4" key="2">
    <citation type="submission" date="2010-02" db="EMBL/GenBank/DDBJ databases">
        <title>Complete genome sequence of Marinobacter adhaerens type strain (HP15).</title>
        <authorList>
            <person name="Gaerdes A.A.M."/>
            <person name="Kaeppel E."/>
            <person name="Shezad A."/>
            <person name="Seebah S."/>
            <person name="Teeling H."/>
            <person name="Yarza P."/>
            <person name="Gloeckner F.O."/>
            <person name="Ullrich M.S."/>
        </authorList>
    </citation>
    <scope>NUCLEOTIDE SEQUENCE [LARGE SCALE GENOMIC DNA]</scope>
    <source>
        <strain evidence="4">DSM 23420 / HP15</strain>
    </source>
</reference>
<dbReference type="HOGENOM" id="CLU_060077_2_0_6"/>
<dbReference type="GO" id="GO:0003677">
    <property type="term" value="F:DNA binding"/>
    <property type="evidence" value="ECO:0007669"/>
    <property type="project" value="UniProtKB-KW"/>
</dbReference>
<dbReference type="AlphaFoldDB" id="E4PNA0"/>
<keyword evidence="1" id="KW-0238">DNA-binding</keyword>
<organism evidence="3 4">
    <name type="scientific">Marinobacter adhaerens (strain DSM 23420 / HP15)</name>
    <dbReference type="NCBI Taxonomy" id="225937"/>
    <lineage>
        <taxon>Bacteria</taxon>
        <taxon>Pseudomonadati</taxon>
        <taxon>Pseudomonadota</taxon>
        <taxon>Gammaproteobacteria</taxon>
        <taxon>Pseudomonadales</taxon>
        <taxon>Marinobacteraceae</taxon>
        <taxon>Marinobacter</taxon>
    </lineage>
</organism>
<dbReference type="GO" id="GO:0045893">
    <property type="term" value="P:positive regulation of DNA-templated transcription"/>
    <property type="evidence" value="ECO:0007669"/>
    <property type="project" value="InterPro"/>
</dbReference>